<gene>
    <name evidence="9" type="ORF">DD235_10910</name>
</gene>
<dbReference type="PANTHER" id="PTHR44688:SF16">
    <property type="entry name" value="DNA-BINDING TRANSCRIPTIONAL ACTIVATOR DEVR_DOSR"/>
    <property type="match status" value="1"/>
</dbReference>
<dbReference type="PROSITE" id="PS00622">
    <property type="entry name" value="HTH_LUXR_1"/>
    <property type="match status" value="1"/>
</dbReference>
<dbReference type="CDD" id="cd17537">
    <property type="entry name" value="REC_FixJ"/>
    <property type="match status" value="1"/>
</dbReference>
<dbReference type="PROSITE" id="PS50110">
    <property type="entry name" value="RESPONSE_REGULATORY"/>
    <property type="match status" value="1"/>
</dbReference>
<feature type="domain" description="HTH luxR-type" evidence="7">
    <location>
        <begin position="136"/>
        <end position="201"/>
    </location>
</feature>
<dbReference type="PRINTS" id="PR00038">
    <property type="entry name" value="HTHLUXR"/>
</dbReference>
<dbReference type="GO" id="GO:0000160">
    <property type="term" value="P:phosphorelay signal transduction system"/>
    <property type="evidence" value="ECO:0007669"/>
    <property type="project" value="UniProtKB-KW"/>
</dbReference>
<dbReference type="FunFam" id="3.40.50.2300:FF:000018">
    <property type="entry name" value="DNA-binding transcriptional regulator NtrC"/>
    <property type="match status" value="1"/>
</dbReference>
<comment type="caution">
    <text evidence="9">The sequence shown here is derived from an EMBL/GenBank/DDBJ whole genome shotgun (WGS) entry which is preliminary data.</text>
</comment>
<keyword evidence="2" id="KW-0902">Two-component regulatory system</keyword>
<evidence type="ECO:0000259" key="7">
    <source>
        <dbReference type="PROSITE" id="PS50043"/>
    </source>
</evidence>
<evidence type="ECO:0000256" key="5">
    <source>
        <dbReference type="ARBA" id="ARBA00023163"/>
    </source>
</evidence>
<keyword evidence="4 9" id="KW-0238">DNA-binding</keyword>
<evidence type="ECO:0000256" key="1">
    <source>
        <dbReference type="ARBA" id="ARBA00022553"/>
    </source>
</evidence>
<dbReference type="SUPFAM" id="SSF46894">
    <property type="entry name" value="C-terminal effector domain of the bipartite response regulators"/>
    <property type="match status" value="1"/>
</dbReference>
<keyword evidence="10" id="KW-1185">Reference proteome</keyword>
<proteinExistence type="predicted"/>
<evidence type="ECO:0000259" key="8">
    <source>
        <dbReference type="PROSITE" id="PS50110"/>
    </source>
</evidence>
<name>A0A2V1JW72_9BURK</name>
<dbReference type="Gene3D" id="1.10.10.10">
    <property type="entry name" value="Winged helix-like DNA-binding domain superfamily/Winged helix DNA-binding domain"/>
    <property type="match status" value="1"/>
</dbReference>
<organism evidence="9 10">
    <name type="scientific">Corticimicrobacter populi</name>
    <dbReference type="NCBI Taxonomy" id="2175229"/>
    <lineage>
        <taxon>Bacteria</taxon>
        <taxon>Pseudomonadati</taxon>
        <taxon>Pseudomonadota</taxon>
        <taxon>Betaproteobacteria</taxon>
        <taxon>Burkholderiales</taxon>
        <taxon>Alcaligenaceae</taxon>
        <taxon>Corticimicrobacter</taxon>
    </lineage>
</organism>
<dbReference type="SMART" id="SM00421">
    <property type="entry name" value="HTH_LUXR"/>
    <property type="match status" value="1"/>
</dbReference>
<evidence type="ECO:0000313" key="10">
    <source>
        <dbReference type="Proteomes" id="UP000245212"/>
    </source>
</evidence>
<evidence type="ECO:0000313" key="9">
    <source>
        <dbReference type="EMBL" id="PWF22587.1"/>
    </source>
</evidence>
<dbReference type="SUPFAM" id="SSF52172">
    <property type="entry name" value="CheY-like"/>
    <property type="match status" value="1"/>
</dbReference>
<dbReference type="RefSeq" id="WP_109062112.1">
    <property type="nucleotide sequence ID" value="NZ_QETA01000004.1"/>
</dbReference>
<dbReference type="PANTHER" id="PTHR44688">
    <property type="entry name" value="DNA-BINDING TRANSCRIPTIONAL ACTIVATOR DEVR_DOSR"/>
    <property type="match status" value="1"/>
</dbReference>
<evidence type="ECO:0000256" key="2">
    <source>
        <dbReference type="ARBA" id="ARBA00023012"/>
    </source>
</evidence>
<dbReference type="InterPro" id="IPR000792">
    <property type="entry name" value="Tscrpt_reg_LuxR_C"/>
</dbReference>
<dbReference type="PROSITE" id="PS50043">
    <property type="entry name" value="HTH_LUXR_2"/>
    <property type="match status" value="1"/>
</dbReference>
<dbReference type="InterPro" id="IPR036388">
    <property type="entry name" value="WH-like_DNA-bd_sf"/>
</dbReference>
<dbReference type="AlphaFoldDB" id="A0A2V1JW72"/>
<feature type="domain" description="Response regulatory" evidence="8">
    <location>
        <begin position="6"/>
        <end position="120"/>
    </location>
</feature>
<dbReference type="InterPro" id="IPR011006">
    <property type="entry name" value="CheY-like_superfamily"/>
</dbReference>
<dbReference type="Proteomes" id="UP000245212">
    <property type="component" value="Unassembled WGS sequence"/>
</dbReference>
<dbReference type="GO" id="GO:0003677">
    <property type="term" value="F:DNA binding"/>
    <property type="evidence" value="ECO:0007669"/>
    <property type="project" value="UniProtKB-KW"/>
</dbReference>
<dbReference type="Pfam" id="PF00196">
    <property type="entry name" value="GerE"/>
    <property type="match status" value="1"/>
</dbReference>
<dbReference type="Gene3D" id="3.40.50.2300">
    <property type="match status" value="1"/>
</dbReference>
<reference evidence="10" key="1">
    <citation type="submission" date="2018-05" db="EMBL/GenBank/DDBJ databases">
        <authorList>
            <person name="Li Y."/>
        </authorList>
    </citation>
    <scope>NUCLEOTIDE SEQUENCE [LARGE SCALE GENOMIC DNA]</scope>
    <source>
        <strain evidence="10">3d-2-2</strain>
    </source>
</reference>
<dbReference type="SMART" id="SM00448">
    <property type="entry name" value="REC"/>
    <property type="match status" value="1"/>
</dbReference>
<dbReference type="Pfam" id="PF00072">
    <property type="entry name" value="Response_reg"/>
    <property type="match status" value="1"/>
</dbReference>
<dbReference type="InterPro" id="IPR016032">
    <property type="entry name" value="Sig_transdc_resp-reg_C-effctor"/>
</dbReference>
<keyword evidence="5" id="KW-0804">Transcription</keyword>
<evidence type="ECO:0000256" key="6">
    <source>
        <dbReference type="PROSITE-ProRule" id="PRU00169"/>
    </source>
</evidence>
<feature type="modified residue" description="4-aspartylphosphate" evidence="6">
    <location>
        <position position="55"/>
    </location>
</feature>
<evidence type="ECO:0000256" key="4">
    <source>
        <dbReference type="ARBA" id="ARBA00023125"/>
    </source>
</evidence>
<sequence length="216" mass="23910">MTDLPVVHIIDDDPSVRAALEDLLASVGIEAQTDASVAAFMARPRSERPTCLILDIRMPGQSGMDFHRNMVRQGWTLPVIFITGHGDIAMSVEAMKNGAVEFLTKPFREQDLLDAIQRALDLDRRQRTEAAGQHALQHLAATLTQGELAVARLVVQGLLNKQIADRLHVSEITVKVRRRHAMDKLGAQNLAEFVRIMDRIDALQNSCDGSTDLQNT</sequence>
<protein>
    <submittedName>
        <fullName evidence="9">DNA-binding response regulator</fullName>
    </submittedName>
</protein>
<keyword evidence="1 6" id="KW-0597">Phosphoprotein</keyword>
<dbReference type="EMBL" id="QETA01000004">
    <property type="protein sequence ID" value="PWF22587.1"/>
    <property type="molecule type" value="Genomic_DNA"/>
</dbReference>
<keyword evidence="3" id="KW-0805">Transcription regulation</keyword>
<dbReference type="GO" id="GO:0006355">
    <property type="term" value="P:regulation of DNA-templated transcription"/>
    <property type="evidence" value="ECO:0007669"/>
    <property type="project" value="InterPro"/>
</dbReference>
<evidence type="ECO:0000256" key="3">
    <source>
        <dbReference type="ARBA" id="ARBA00023015"/>
    </source>
</evidence>
<accession>A0A2V1JW72</accession>
<dbReference type="InterPro" id="IPR001789">
    <property type="entry name" value="Sig_transdc_resp-reg_receiver"/>
</dbReference>
<dbReference type="CDD" id="cd06170">
    <property type="entry name" value="LuxR_C_like"/>
    <property type="match status" value="1"/>
</dbReference>